<dbReference type="InterPro" id="IPR055530">
    <property type="entry name" value="DUF7104"/>
</dbReference>
<evidence type="ECO:0000313" key="4">
    <source>
        <dbReference type="EMBL" id="RFU72885.1"/>
    </source>
</evidence>
<accession>A0A395N9U6</accession>
<evidence type="ECO:0000259" key="3">
    <source>
        <dbReference type="Pfam" id="PF06985"/>
    </source>
</evidence>
<dbReference type="PROSITE" id="PS50088">
    <property type="entry name" value="ANK_REPEAT"/>
    <property type="match status" value="3"/>
</dbReference>
<dbReference type="SMART" id="SM00248">
    <property type="entry name" value="ANK"/>
    <property type="match status" value="3"/>
</dbReference>
<dbReference type="InterPro" id="IPR002110">
    <property type="entry name" value="Ankyrin_rpt"/>
</dbReference>
<dbReference type="STRING" id="490622.A0A395N9U6"/>
<name>A0A395N9U6_TRIAR</name>
<comment type="caution">
    <text evidence="4">The sequence shown here is derived from an EMBL/GenBank/DDBJ whole genome shotgun (WGS) entry which is preliminary data.</text>
</comment>
<dbReference type="OrthoDB" id="194358at2759"/>
<dbReference type="PANTHER" id="PTHR24148">
    <property type="entry name" value="ANKYRIN REPEAT DOMAIN-CONTAINING PROTEIN 39 HOMOLOG-RELATED"/>
    <property type="match status" value="1"/>
</dbReference>
<dbReference type="Gene3D" id="1.25.40.20">
    <property type="entry name" value="Ankyrin repeat-containing domain"/>
    <property type="match status" value="1"/>
</dbReference>
<keyword evidence="1" id="KW-0040">ANK repeat</keyword>
<dbReference type="Pfam" id="PF06985">
    <property type="entry name" value="HET"/>
    <property type="match status" value="1"/>
</dbReference>
<protein>
    <recommendedName>
        <fullName evidence="3">Heterokaryon incompatibility domain-containing protein</fullName>
    </recommendedName>
</protein>
<dbReference type="AlphaFoldDB" id="A0A395N9U6"/>
<feature type="repeat" description="ANK" evidence="1">
    <location>
        <begin position="672"/>
        <end position="704"/>
    </location>
</feature>
<dbReference type="Pfam" id="PF23397">
    <property type="entry name" value="DUF7104"/>
    <property type="match status" value="2"/>
</dbReference>
<organism evidence="4 5">
    <name type="scientific">Trichoderma arundinaceum</name>
    <dbReference type="NCBI Taxonomy" id="490622"/>
    <lineage>
        <taxon>Eukaryota</taxon>
        <taxon>Fungi</taxon>
        <taxon>Dikarya</taxon>
        <taxon>Ascomycota</taxon>
        <taxon>Pezizomycotina</taxon>
        <taxon>Sordariomycetes</taxon>
        <taxon>Hypocreomycetidae</taxon>
        <taxon>Hypocreales</taxon>
        <taxon>Hypocreaceae</taxon>
        <taxon>Trichoderma</taxon>
    </lineage>
</organism>
<dbReference type="SUPFAM" id="SSF48403">
    <property type="entry name" value="Ankyrin repeat"/>
    <property type="match status" value="1"/>
</dbReference>
<feature type="repeat" description="ANK" evidence="1">
    <location>
        <begin position="772"/>
        <end position="804"/>
    </location>
</feature>
<feature type="domain" description="Heterokaryon incompatibility" evidence="3">
    <location>
        <begin position="52"/>
        <end position="212"/>
    </location>
</feature>
<dbReference type="InterPro" id="IPR036770">
    <property type="entry name" value="Ankyrin_rpt-contain_sf"/>
</dbReference>
<dbReference type="PROSITE" id="PS50297">
    <property type="entry name" value="ANK_REP_REGION"/>
    <property type="match status" value="3"/>
</dbReference>
<dbReference type="Pfam" id="PF12796">
    <property type="entry name" value="Ank_2"/>
    <property type="match status" value="1"/>
</dbReference>
<evidence type="ECO:0000256" key="2">
    <source>
        <dbReference type="SAM" id="MobiDB-lite"/>
    </source>
</evidence>
<dbReference type="Proteomes" id="UP000266272">
    <property type="component" value="Unassembled WGS sequence"/>
</dbReference>
<dbReference type="InterPro" id="IPR052895">
    <property type="entry name" value="HetReg/Transcr_Mod"/>
</dbReference>
<dbReference type="Pfam" id="PF00023">
    <property type="entry name" value="Ank"/>
    <property type="match status" value="1"/>
</dbReference>
<evidence type="ECO:0000256" key="1">
    <source>
        <dbReference type="PROSITE-ProRule" id="PRU00023"/>
    </source>
</evidence>
<evidence type="ECO:0000313" key="5">
    <source>
        <dbReference type="Proteomes" id="UP000266272"/>
    </source>
</evidence>
<feature type="region of interest" description="Disordered" evidence="2">
    <location>
        <begin position="706"/>
        <end position="727"/>
    </location>
</feature>
<feature type="repeat" description="ANK" evidence="1">
    <location>
        <begin position="739"/>
        <end position="771"/>
    </location>
</feature>
<gene>
    <name evidence="4" type="ORF">TARUN_9375</name>
</gene>
<proteinExistence type="predicted"/>
<keyword evidence="5" id="KW-1185">Reference proteome</keyword>
<dbReference type="EMBL" id="PXOA01000754">
    <property type="protein sequence ID" value="RFU72885.1"/>
    <property type="molecule type" value="Genomic_DNA"/>
</dbReference>
<dbReference type="InterPro" id="IPR010730">
    <property type="entry name" value="HET"/>
</dbReference>
<sequence>MLYASMEDYKYQPFDLDRPAIRLLRLHRGNSSDISCELFQAELHQREEAVSYEALSYTWGFLNLTESILVNGYRLRITYNLHVALQQLRHQDEDRVLWIDAVCIDQGNKKERGHQVAQMGDIYKQADRVIYWLGSGTYETNVFMESLQLLQRESIKHACRTWPLQDDRWKKLWASLQPFLRRSYSDLKNLQEQGLQTLLSRPWFRRVWILQEVAFAEAGVITCGTKSVSARLFGLAPLLLGITPDSHCQSVLDIMPGPWRAASWWNKSQDLYRLLLNFGGSEATESRDLVYALRGMSSDARDAAALLPNYEKAEPDLVRDVVRFIYHCEFEHLDWNSPPMTIRDLIEKLELLNMSSCMALARCSLPQNMEMLLKRPEVVVGQGVAITAAVHDKNGEVMDVLLRCRGGEFTLDHEILMSAAGNLSGAKEVFEAFSRYQGDGFTITEEVLIAAAVNPGCGDRVTGLLLSLGTGNYNITTIAEAAARNRHKGEDVIRVLFRLRGNSIVTSSTLLTNAVENGGCGLRILKYLFQEQLDYIVPLESAIKAAIFMYWENDCGVKNEETREQQFAALAPFMHPPLVRLLLRHHSGAVLSKLVVNAASQTPYSAQSTLGVLIRENEYEVRIEDDAIAAMVKAYGLAVVEDLLQFRHKQVINNKRLVRHVLERLMTEEDWRDSTPLHLAIRRGYMGVVELLLAGGGDTEEKYKSQGLNPTTLGISSRKRKATSGPVAHRTDIDEKDIFGQSPLLMAVQAGYYETTKKLLEYGADTESTDSYGRTSLNIAVDCGHTDISDLLLQYGAAATIDDATDARGRSTKHNFQGVKKLFRNHQGGSDVTKHMTTAKESLLLAQKNLTRRSNN</sequence>
<feature type="compositionally biased region" description="Polar residues" evidence="2">
    <location>
        <begin position="706"/>
        <end position="715"/>
    </location>
</feature>
<dbReference type="PANTHER" id="PTHR24148:SF78">
    <property type="entry name" value="HETEROKARYON INCOMPATIBILITY DOMAIN-CONTAINING PROTEIN"/>
    <property type="match status" value="1"/>
</dbReference>
<reference evidence="4 5" key="1">
    <citation type="journal article" date="2018" name="PLoS Pathog.">
        <title>Evolution of structural diversity of trichothecenes, a family of toxins produced by plant pathogenic and entomopathogenic fungi.</title>
        <authorList>
            <person name="Proctor R.H."/>
            <person name="McCormick S.P."/>
            <person name="Kim H.S."/>
            <person name="Cardoza R.E."/>
            <person name="Stanley A.M."/>
            <person name="Lindo L."/>
            <person name="Kelly A."/>
            <person name="Brown D.W."/>
            <person name="Lee T."/>
            <person name="Vaughan M.M."/>
            <person name="Alexander N.J."/>
            <person name="Busman M."/>
            <person name="Gutierrez S."/>
        </authorList>
    </citation>
    <scope>NUCLEOTIDE SEQUENCE [LARGE SCALE GENOMIC DNA]</scope>
    <source>
        <strain evidence="4 5">IBT 40837</strain>
    </source>
</reference>